<dbReference type="EC" id="5.5.1.19" evidence="2"/>
<keyword evidence="3" id="KW-1185">Reference proteome</keyword>
<dbReference type="Proteomes" id="UP000583556">
    <property type="component" value="Unassembled WGS sequence"/>
</dbReference>
<dbReference type="NCBIfam" id="TIGR01789">
    <property type="entry name" value="lycopene_cycl"/>
    <property type="match status" value="1"/>
</dbReference>
<dbReference type="GO" id="GO:0016705">
    <property type="term" value="F:oxidoreductase activity, acting on paired donors, with incorporation or reduction of molecular oxygen"/>
    <property type="evidence" value="ECO:0007669"/>
    <property type="project" value="InterPro"/>
</dbReference>
<evidence type="ECO:0000313" key="3">
    <source>
        <dbReference type="Proteomes" id="UP000583556"/>
    </source>
</evidence>
<comment type="caution">
    <text evidence="2">The sequence shown here is derived from an EMBL/GenBank/DDBJ whole genome shotgun (WGS) entry which is preliminary data.</text>
</comment>
<name>A0A7Y0BR77_9SPHN</name>
<dbReference type="NCBIfam" id="TIGR01790">
    <property type="entry name" value="carotene-cycl"/>
    <property type="match status" value="1"/>
</dbReference>
<protein>
    <submittedName>
        <fullName evidence="2">Lycopene beta-cyclase CrtY</fullName>
        <ecNumber evidence="2">5.5.1.19</ecNumber>
    </submittedName>
</protein>
<dbReference type="GO" id="GO:0045436">
    <property type="term" value="F:lycopene beta cyclase activity"/>
    <property type="evidence" value="ECO:0007669"/>
    <property type="project" value="InterPro"/>
</dbReference>
<dbReference type="InterPro" id="IPR010108">
    <property type="entry name" value="Lycopene_cyclase_b/e"/>
</dbReference>
<evidence type="ECO:0000256" key="1">
    <source>
        <dbReference type="ARBA" id="ARBA00006599"/>
    </source>
</evidence>
<dbReference type="AlphaFoldDB" id="A0A7Y0BR77"/>
<dbReference type="EMBL" id="JABBGM010000006">
    <property type="protein sequence ID" value="NML94918.1"/>
    <property type="molecule type" value="Genomic_DNA"/>
</dbReference>
<gene>
    <name evidence="2" type="primary">crtY</name>
    <name evidence="2" type="ORF">HHL27_14685</name>
</gene>
<dbReference type="SUPFAM" id="SSF51905">
    <property type="entry name" value="FAD/NAD(P)-binding domain"/>
    <property type="match status" value="1"/>
</dbReference>
<comment type="similarity">
    <text evidence="1">Belongs to the lycopene cyclase family.</text>
</comment>
<dbReference type="Gene3D" id="3.50.50.60">
    <property type="entry name" value="FAD/NAD(P)-binding domain"/>
    <property type="match status" value="1"/>
</dbReference>
<keyword evidence="2" id="KW-0413">Isomerase</keyword>
<evidence type="ECO:0000313" key="2">
    <source>
        <dbReference type="EMBL" id="NML94918.1"/>
    </source>
</evidence>
<dbReference type="Pfam" id="PF05834">
    <property type="entry name" value="Lycopene_cycl"/>
    <property type="match status" value="1"/>
</dbReference>
<dbReference type="InterPro" id="IPR036188">
    <property type="entry name" value="FAD/NAD-bd_sf"/>
</dbReference>
<reference evidence="2 3" key="1">
    <citation type="submission" date="2020-04" db="EMBL/GenBank/DDBJ databases">
        <title>Novosphingobium sp. TW-4 isolated from soil.</title>
        <authorList>
            <person name="Dahal R.H."/>
            <person name="Chaudhary D.K."/>
        </authorList>
    </citation>
    <scope>NUCLEOTIDE SEQUENCE [LARGE SCALE GENOMIC DNA]</scope>
    <source>
        <strain evidence="2 3">TW-4</strain>
    </source>
</reference>
<dbReference type="RefSeq" id="WP_169494194.1">
    <property type="nucleotide sequence ID" value="NZ_JABBGM010000006.1"/>
</dbReference>
<organism evidence="2 3">
    <name type="scientific">Novosphingobium olei</name>
    <dbReference type="NCBI Taxonomy" id="2728851"/>
    <lineage>
        <taxon>Bacteria</taxon>
        <taxon>Pseudomonadati</taxon>
        <taxon>Pseudomonadota</taxon>
        <taxon>Alphaproteobacteria</taxon>
        <taxon>Sphingomonadales</taxon>
        <taxon>Sphingomonadaceae</taxon>
        <taxon>Novosphingobium</taxon>
    </lineage>
</organism>
<dbReference type="GO" id="GO:0016117">
    <property type="term" value="P:carotenoid biosynthetic process"/>
    <property type="evidence" value="ECO:0007669"/>
    <property type="project" value="InterPro"/>
</dbReference>
<accession>A0A7Y0BR77</accession>
<sequence length="399" mass="43950">MSARHCDIAILGGGLAGGLIALALARHRPDLSLLLVEQDARLGGNHVWSFFGSDVGKAGRELLGPAVAAAWAGYEVRFPAFERTLGTSYYAMTSDRFDRTIRAALPAQAILSEARVLATSATSATLTDGQRIEARAVIDARGIRNLGHLTGGWQKFLGQRLKLKAPHGIERPVIMDATVEQLDGYRFVYVLPFSEDEVFVEDTYYSDSATIDRDALAGRIAEYARRRGWSVDSVVHEEQGVLPVVSGGDFDAFWRSTGKDTARAGTRAGLFHAVTSYSVPDAVRYAMAIARRADCSGDELAKYSEQYARKHWKKSIFLRQLTAMLFGAAAPMDRYRVLERFYRLDERLVERFYAGRTTLRDKIRILSGKPPVPVLAAMRVLGGFGEKPQALSLAGTRTK</sequence>
<proteinExistence type="inferred from homology"/>
<dbReference type="InterPro" id="IPR008461">
    <property type="entry name" value="CrtY"/>
</dbReference>